<name>A0ACD6AFQ6_AVESA</name>
<dbReference type="Proteomes" id="UP001732700">
    <property type="component" value="Chromosome 7D"/>
</dbReference>
<evidence type="ECO:0000313" key="1">
    <source>
        <dbReference type="EnsemblPlants" id="AVESA.00010b.r2.7DG1364790.3.CDS"/>
    </source>
</evidence>
<sequence length="248" mass="27450">MLKVKQRAGGSNGQQENHNRVKEVSRILSGCEAETENPSQELCWNEFSQELAKKLSPSIVSLASFDGDKIHYESTGIVVENNRRDTCCLTLSALVRTSDSERRFIHTLKIKVHLPNDLVVDGWIRTYDLPSSMVIIKTKFSPDLSTACFSNCVQVEPQTELLAVKRCFKSGKLMVTNGVSSDSPSEVGTKGFMLSTCKIIMDGSGGPVVDFDGNIVGMNDYHDQEGARYVQGPKIVECLNGFWSRYVS</sequence>
<reference evidence="1" key="2">
    <citation type="submission" date="2025-09" db="UniProtKB">
        <authorList>
            <consortium name="EnsemblPlants"/>
        </authorList>
    </citation>
    <scope>IDENTIFICATION</scope>
</reference>
<protein>
    <submittedName>
        <fullName evidence="1">Uncharacterized protein</fullName>
    </submittedName>
</protein>
<keyword evidence="2" id="KW-1185">Reference proteome</keyword>
<proteinExistence type="predicted"/>
<organism evidence="1 2">
    <name type="scientific">Avena sativa</name>
    <name type="common">Oat</name>
    <dbReference type="NCBI Taxonomy" id="4498"/>
    <lineage>
        <taxon>Eukaryota</taxon>
        <taxon>Viridiplantae</taxon>
        <taxon>Streptophyta</taxon>
        <taxon>Embryophyta</taxon>
        <taxon>Tracheophyta</taxon>
        <taxon>Spermatophyta</taxon>
        <taxon>Magnoliopsida</taxon>
        <taxon>Liliopsida</taxon>
        <taxon>Poales</taxon>
        <taxon>Poaceae</taxon>
        <taxon>BOP clade</taxon>
        <taxon>Pooideae</taxon>
        <taxon>Poodae</taxon>
        <taxon>Poeae</taxon>
        <taxon>Poeae Chloroplast Group 1 (Aveneae type)</taxon>
        <taxon>Aveninae</taxon>
        <taxon>Avena</taxon>
    </lineage>
</organism>
<reference evidence="1" key="1">
    <citation type="submission" date="2021-05" db="EMBL/GenBank/DDBJ databases">
        <authorList>
            <person name="Scholz U."/>
            <person name="Mascher M."/>
            <person name="Fiebig A."/>
        </authorList>
    </citation>
    <scope>NUCLEOTIDE SEQUENCE [LARGE SCALE GENOMIC DNA]</scope>
</reference>
<evidence type="ECO:0000313" key="2">
    <source>
        <dbReference type="Proteomes" id="UP001732700"/>
    </source>
</evidence>
<accession>A0ACD6AFQ6</accession>
<dbReference type="EnsemblPlants" id="AVESA.00010b.r2.7DG1364790.3">
    <property type="protein sequence ID" value="AVESA.00010b.r2.7DG1364790.3.CDS"/>
    <property type="gene ID" value="AVESA.00010b.r2.7DG1364790"/>
</dbReference>